<dbReference type="Proteomes" id="UP000267536">
    <property type="component" value="Unassembled WGS sequence"/>
</dbReference>
<organism evidence="1 2">
    <name type="scientific">Gordonia oryzae</name>
    <dbReference type="NCBI Taxonomy" id="2487349"/>
    <lineage>
        <taxon>Bacteria</taxon>
        <taxon>Bacillati</taxon>
        <taxon>Actinomycetota</taxon>
        <taxon>Actinomycetes</taxon>
        <taxon>Mycobacteriales</taxon>
        <taxon>Gordoniaceae</taxon>
        <taxon>Gordonia</taxon>
    </lineage>
</organism>
<protein>
    <submittedName>
        <fullName evidence="1">Uncharacterized protein</fullName>
    </submittedName>
</protein>
<comment type="caution">
    <text evidence="1">The sequence shown here is derived from an EMBL/GenBank/DDBJ whole genome shotgun (WGS) entry which is preliminary data.</text>
</comment>
<proteinExistence type="predicted"/>
<accession>A0A3N4GQV1</accession>
<sequence>MQIRSSVIDVLVRDDADAVAGARHCLSLLPGQTSPMKSARSAIGTTRVFSENRLRACGIQAVIDGIADVGSVQWLRPSTAAASSPR</sequence>
<keyword evidence="2" id="KW-1185">Reference proteome</keyword>
<dbReference type="EMBL" id="RKMH01000003">
    <property type="protein sequence ID" value="RPA65329.1"/>
    <property type="molecule type" value="Genomic_DNA"/>
</dbReference>
<name>A0A3N4GQV1_9ACTN</name>
<dbReference type="RefSeq" id="WP_123926549.1">
    <property type="nucleotide sequence ID" value="NZ_JBPSDP010000003.1"/>
</dbReference>
<evidence type="ECO:0000313" key="2">
    <source>
        <dbReference type="Proteomes" id="UP000267536"/>
    </source>
</evidence>
<gene>
    <name evidence="1" type="ORF">EF294_05765</name>
</gene>
<reference evidence="1 2" key="1">
    <citation type="submission" date="2018-11" db="EMBL/GenBank/DDBJ databases">
        <title>Draft genome sequence of Gordonia sp. RS15-1S isolated from rice stems.</title>
        <authorList>
            <person name="Muangham S."/>
        </authorList>
    </citation>
    <scope>NUCLEOTIDE SEQUENCE [LARGE SCALE GENOMIC DNA]</scope>
    <source>
        <strain evidence="1 2">RS15-1S</strain>
    </source>
</reference>
<evidence type="ECO:0000313" key="1">
    <source>
        <dbReference type="EMBL" id="RPA65329.1"/>
    </source>
</evidence>
<dbReference type="AlphaFoldDB" id="A0A3N4GQV1"/>